<dbReference type="Gene3D" id="2.160.10.10">
    <property type="entry name" value="Hexapeptide repeat proteins"/>
    <property type="match status" value="1"/>
</dbReference>
<evidence type="ECO:0000313" key="8">
    <source>
        <dbReference type="Proteomes" id="UP000570493"/>
    </source>
</evidence>
<dbReference type="GO" id="GO:0016746">
    <property type="term" value="F:acyltransferase activity"/>
    <property type="evidence" value="ECO:0007669"/>
    <property type="project" value="UniProtKB-KW"/>
</dbReference>
<organism evidence="7 8">
    <name type="scientific">Pseudoalteromonas arctica</name>
    <dbReference type="NCBI Taxonomy" id="394751"/>
    <lineage>
        <taxon>Bacteria</taxon>
        <taxon>Pseudomonadati</taxon>
        <taxon>Pseudomonadota</taxon>
        <taxon>Gammaproteobacteria</taxon>
        <taxon>Alteromonadales</taxon>
        <taxon>Pseudoalteromonadaceae</taxon>
        <taxon>Pseudoalteromonas</taxon>
    </lineage>
</organism>
<dbReference type="InterPro" id="IPR001451">
    <property type="entry name" value="Hexapep"/>
</dbReference>
<dbReference type="Proteomes" id="UP000570493">
    <property type="component" value="Unassembled WGS sequence"/>
</dbReference>
<evidence type="ECO:0000313" key="7">
    <source>
        <dbReference type="EMBL" id="NMM42025.1"/>
    </source>
</evidence>
<evidence type="ECO:0000256" key="1">
    <source>
        <dbReference type="ARBA" id="ARBA00007274"/>
    </source>
</evidence>
<dbReference type="Gene3D" id="3.40.50.20">
    <property type="match status" value="1"/>
</dbReference>
<comment type="caution">
    <text evidence="7">The sequence shown here is derived from an EMBL/GenBank/DDBJ whole genome shotgun (WGS) entry which is preliminary data.</text>
</comment>
<feature type="site" description="Increases basicity of active site His" evidence="5">
    <location>
        <position position="142"/>
    </location>
</feature>
<evidence type="ECO:0000256" key="3">
    <source>
        <dbReference type="ARBA" id="ARBA00022737"/>
    </source>
</evidence>
<dbReference type="PANTHER" id="PTHR43300">
    <property type="entry name" value="ACETYLTRANSFERASE"/>
    <property type="match status" value="1"/>
</dbReference>
<dbReference type="AlphaFoldDB" id="A0A7Y0DUY4"/>
<dbReference type="InterPro" id="IPR011004">
    <property type="entry name" value="Trimer_LpxA-like_sf"/>
</dbReference>
<dbReference type="InterPro" id="IPR018357">
    <property type="entry name" value="Hexapep_transf_CS"/>
</dbReference>
<dbReference type="NCBIfam" id="TIGR03570">
    <property type="entry name" value="NeuD_NnaD"/>
    <property type="match status" value="1"/>
</dbReference>
<keyword evidence="3" id="KW-0677">Repeat</keyword>
<evidence type="ECO:0000256" key="5">
    <source>
        <dbReference type="PIRSR" id="PIRSR620019-1"/>
    </source>
</evidence>
<dbReference type="SUPFAM" id="SSF51161">
    <property type="entry name" value="Trimeric LpxA-like enzymes"/>
    <property type="match status" value="1"/>
</dbReference>
<feature type="binding site" evidence="6">
    <location>
        <position position="150"/>
    </location>
    <ligand>
        <name>acetyl-CoA</name>
        <dbReference type="ChEBI" id="CHEBI:57288"/>
    </ligand>
</feature>
<sequence>MSSPGYLIIGGGGHAAALAEILIKQNKPLLGVVAPDIIAGHAIFDTVEHYLQDDDVLTFEADGVLLVNGIGAMPRQTLRQKVYKRFSELGYTFATVIADSALVSDYAVVAKGAQIMNNAVINIGCEIGENTIVNTSVTVDHDCTIGAHSHLAPGTTLSGQVKVESNVHIATGSSVINNVSIGSNSVVGVGANITKSVPKNSIAYGERAKIKELGDL</sequence>
<dbReference type="InterPro" id="IPR050179">
    <property type="entry name" value="Trans_hexapeptide_repeat"/>
</dbReference>
<dbReference type="PROSITE" id="PS00101">
    <property type="entry name" value="HEXAPEP_TRANSFERASES"/>
    <property type="match status" value="1"/>
</dbReference>
<proteinExistence type="inferred from homology"/>
<dbReference type="RefSeq" id="WP_169020968.1">
    <property type="nucleotide sequence ID" value="NZ_JABBMT010000027.1"/>
</dbReference>
<dbReference type="InterPro" id="IPR020019">
    <property type="entry name" value="AcTrfase_PglD-like"/>
</dbReference>
<protein>
    <submittedName>
        <fullName evidence="7">Acetyltransferase</fullName>
    </submittedName>
</protein>
<keyword evidence="4" id="KW-0012">Acyltransferase</keyword>
<feature type="active site" description="Proton acceptor" evidence="5">
    <location>
        <position position="141"/>
    </location>
</feature>
<dbReference type="CDD" id="cd03360">
    <property type="entry name" value="LbH_AT_putative"/>
    <property type="match status" value="1"/>
</dbReference>
<comment type="similarity">
    <text evidence="1">Belongs to the transferase hexapeptide repeat family.</text>
</comment>
<keyword evidence="8" id="KW-1185">Reference proteome</keyword>
<evidence type="ECO:0000256" key="6">
    <source>
        <dbReference type="PIRSR" id="PIRSR620019-2"/>
    </source>
</evidence>
<evidence type="ECO:0000256" key="4">
    <source>
        <dbReference type="ARBA" id="ARBA00023315"/>
    </source>
</evidence>
<name>A0A7Y0DUY4_9GAMM</name>
<dbReference type="Pfam" id="PF00132">
    <property type="entry name" value="Hexapep"/>
    <property type="match status" value="1"/>
</dbReference>
<dbReference type="PANTHER" id="PTHR43300:SF7">
    <property type="entry name" value="UDP-N-ACETYLBACILLOSAMINE N-ACETYLTRANSFERASE"/>
    <property type="match status" value="1"/>
</dbReference>
<dbReference type="EMBL" id="JABBMT010000027">
    <property type="protein sequence ID" value="NMM42025.1"/>
    <property type="molecule type" value="Genomic_DNA"/>
</dbReference>
<keyword evidence="2" id="KW-0808">Transferase</keyword>
<accession>A0A7Y0DUY4</accession>
<gene>
    <name evidence="7" type="ORF">HHO47_14665</name>
</gene>
<reference evidence="7" key="1">
    <citation type="submission" date="2020-04" db="EMBL/GenBank/DDBJ databases">
        <title>Genome Sequencing for Pseudoaltermonas arctica.</title>
        <authorList>
            <person name="Elkins N.S."/>
        </authorList>
    </citation>
    <scope>NUCLEOTIDE SEQUENCE [LARGE SCALE GENOMIC DNA]</scope>
    <source>
        <strain evidence="7">NEC-BIFX-2020_0012</strain>
    </source>
</reference>
<evidence type="ECO:0000256" key="2">
    <source>
        <dbReference type="ARBA" id="ARBA00022679"/>
    </source>
</evidence>